<dbReference type="RefSeq" id="WP_407992346.1">
    <property type="nucleotide sequence ID" value="NZ_AP035882.1"/>
</dbReference>
<dbReference type="AlphaFoldDB" id="A0AB33KF86"/>
<geneLocation type="plasmid" evidence="1">
    <name>pCMC57_01</name>
</geneLocation>
<reference evidence="1" key="1">
    <citation type="submission" date="2024-07" db="EMBL/GenBank/DDBJ databases">
        <title>Complete genome sequences of cellulolytic bacteria, Kitasatospora sp. CMC57 and Streptomyces sp. CMC78, isolated from Japanese agricultural soil.</title>
        <authorList>
            <person name="Hashimoto T."/>
            <person name="Ito M."/>
            <person name="Iwamoto M."/>
            <person name="Fukahori D."/>
            <person name="Shoda T."/>
            <person name="Sakoda M."/>
            <person name="Morohoshi T."/>
            <person name="Mitsuboshi M."/>
            <person name="Nishizawa T."/>
        </authorList>
    </citation>
    <scope>NUCLEOTIDE SEQUENCE</scope>
    <source>
        <strain evidence="1">CMC57</strain>
        <plasmid evidence="1">pCMC57_01</plasmid>
    </source>
</reference>
<name>A0AB33KF86_9ACTN</name>
<proteinExistence type="predicted"/>
<organism evidence="1">
    <name type="scientific">Kitasatospora sp. CMC57</name>
    <dbReference type="NCBI Taxonomy" id="3231513"/>
    <lineage>
        <taxon>Bacteria</taxon>
        <taxon>Bacillati</taxon>
        <taxon>Actinomycetota</taxon>
        <taxon>Actinomycetes</taxon>
        <taxon>Kitasatosporales</taxon>
        <taxon>Streptomycetaceae</taxon>
        <taxon>Kitasatospora</taxon>
    </lineage>
</organism>
<evidence type="ECO:0000313" key="1">
    <source>
        <dbReference type="EMBL" id="BFP50110.1"/>
    </source>
</evidence>
<dbReference type="EMBL" id="AP035882">
    <property type="protein sequence ID" value="BFP50110.1"/>
    <property type="molecule type" value="Genomic_DNA"/>
</dbReference>
<keyword evidence="1" id="KW-0614">Plasmid</keyword>
<gene>
    <name evidence="1" type="ORF">KCMC57_64780</name>
</gene>
<dbReference type="KEGG" id="kic:KCMC57_64780"/>
<accession>A0AB33KF86</accession>
<evidence type="ECO:0008006" key="2">
    <source>
        <dbReference type="Google" id="ProtNLM"/>
    </source>
</evidence>
<sequence>MTATIDLPAITAPECTGCIRETEKSSKHRAFQPRKGGCSAHQDAPAHAAAARILAQLGPAARITITHGEVTVEYVATGDDADTIEQQWARAAEACGVSLGWQRLLISPRDTQVKARVRHGYVDPGMPCEYRRGVPVRLVAHGWTAAADRLAA</sequence>
<protein>
    <recommendedName>
        <fullName evidence="2">HMA domain-containing protein</fullName>
    </recommendedName>
</protein>